<dbReference type="PANTHER" id="PTHR30050:SF4">
    <property type="entry name" value="ATP-BINDING PROTEIN RV3427C IN INSERTION SEQUENCE-RELATED"/>
    <property type="match status" value="1"/>
</dbReference>
<dbReference type="SUPFAM" id="SSF52540">
    <property type="entry name" value="P-loop containing nucleoside triphosphate hydrolases"/>
    <property type="match status" value="1"/>
</dbReference>
<evidence type="ECO:0000313" key="8">
    <source>
        <dbReference type="Proteomes" id="UP000092971"/>
    </source>
</evidence>
<dbReference type="AlphaFoldDB" id="A0A1B1YDY3"/>
<gene>
    <name evidence="5" type="ORF">CSTERTH_06700</name>
    <name evidence="6" type="ORF">CSTERTH_08025</name>
    <name evidence="7" type="ORF">CSTERTH_09125</name>
</gene>
<dbReference type="RefSeq" id="WP_003512270.1">
    <property type="nucleotide sequence ID" value="NZ_CP014672.1"/>
</dbReference>
<evidence type="ECO:0000256" key="1">
    <source>
        <dbReference type="ARBA" id="ARBA00008059"/>
    </source>
</evidence>
<dbReference type="CDD" id="cd00009">
    <property type="entry name" value="AAA"/>
    <property type="match status" value="1"/>
</dbReference>
<keyword evidence="2" id="KW-0547">Nucleotide-binding</keyword>
<dbReference type="Gene3D" id="3.40.50.300">
    <property type="entry name" value="P-loop containing nucleotide triphosphate hydrolases"/>
    <property type="match status" value="1"/>
</dbReference>
<dbReference type="SMART" id="SM00382">
    <property type="entry name" value="AAA"/>
    <property type="match status" value="1"/>
</dbReference>
<feature type="domain" description="AAA+ ATPase" evidence="4">
    <location>
        <begin position="93"/>
        <end position="228"/>
    </location>
</feature>
<proteinExistence type="inferred from homology"/>
<evidence type="ECO:0000313" key="6">
    <source>
        <dbReference type="EMBL" id="ANW98974.1"/>
    </source>
</evidence>
<dbReference type="GO" id="GO:0006260">
    <property type="term" value="P:DNA replication"/>
    <property type="evidence" value="ECO:0007669"/>
    <property type="project" value="TreeGrafter"/>
</dbReference>
<dbReference type="GeneID" id="35804075"/>
<dbReference type="EMBL" id="CP014672">
    <property type="protein sequence ID" value="ANW98974.1"/>
    <property type="molecule type" value="Genomic_DNA"/>
</dbReference>
<protein>
    <submittedName>
        <fullName evidence="6">ATP-binding protein</fullName>
    </submittedName>
</protein>
<dbReference type="InterPro" id="IPR028350">
    <property type="entry name" value="DNAC/IstB-like"/>
</dbReference>
<dbReference type="Pfam" id="PF01695">
    <property type="entry name" value="IstB_IS21"/>
    <property type="match status" value="1"/>
</dbReference>
<dbReference type="InterPro" id="IPR002611">
    <property type="entry name" value="IstB_ATP-bd"/>
</dbReference>
<comment type="similarity">
    <text evidence="1">Belongs to the IS21/IS1162 putative ATP-binding protein family.</text>
</comment>
<dbReference type="PIRSF" id="PIRSF003073">
    <property type="entry name" value="DNAC_TnpB_IstB"/>
    <property type="match status" value="1"/>
</dbReference>
<dbReference type="EMBL" id="CP014672">
    <property type="protein sequence ID" value="ANW98739.1"/>
    <property type="molecule type" value="Genomic_DNA"/>
</dbReference>
<accession>A0A1B1YDY3</accession>
<dbReference type="InterPro" id="IPR003593">
    <property type="entry name" value="AAA+_ATPase"/>
</dbReference>
<dbReference type="Proteomes" id="UP000092971">
    <property type="component" value="Chromosome"/>
</dbReference>
<dbReference type="OrthoDB" id="9776217at2"/>
<dbReference type="EMBL" id="CP014672">
    <property type="protein sequence ID" value="ANW99175.1"/>
    <property type="molecule type" value="Genomic_DNA"/>
</dbReference>
<keyword evidence="3 6" id="KW-0067">ATP-binding</keyword>
<organism evidence="6 8">
    <name type="scientific">Thermoclostridium stercorarium subsp. thermolacticum DSM 2910</name>
    <dbReference type="NCBI Taxonomy" id="1121336"/>
    <lineage>
        <taxon>Bacteria</taxon>
        <taxon>Bacillati</taxon>
        <taxon>Bacillota</taxon>
        <taxon>Clostridia</taxon>
        <taxon>Eubacteriales</taxon>
        <taxon>Oscillospiraceae</taxon>
        <taxon>Thermoclostridium</taxon>
    </lineage>
</organism>
<evidence type="ECO:0000313" key="7">
    <source>
        <dbReference type="EMBL" id="ANW99175.1"/>
    </source>
</evidence>
<evidence type="ECO:0000256" key="2">
    <source>
        <dbReference type="ARBA" id="ARBA00022741"/>
    </source>
</evidence>
<evidence type="ECO:0000256" key="3">
    <source>
        <dbReference type="ARBA" id="ARBA00022840"/>
    </source>
</evidence>
<dbReference type="GO" id="GO:0005524">
    <property type="term" value="F:ATP binding"/>
    <property type="evidence" value="ECO:0007669"/>
    <property type="project" value="UniProtKB-KW"/>
</dbReference>
<evidence type="ECO:0000259" key="4">
    <source>
        <dbReference type="SMART" id="SM00382"/>
    </source>
</evidence>
<evidence type="ECO:0000313" key="5">
    <source>
        <dbReference type="EMBL" id="ANW98739.1"/>
    </source>
</evidence>
<dbReference type="InterPro" id="IPR047661">
    <property type="entry name" value="IstB"/>
</dbReference>
<dbReference type="NCBIfam" id="NF038214">
    <property type="entry name" value="IS21_help_AAA"/>
    <property type="match status" value="1"/>
</dbReference>
<dbReference type="InterPro" id="IPR027417">
    <property type="entry name" value="P-loop_NTPase"/>
</dbReference>
<dbReference type="PANTHER" id="PTHR30050">
    <property type="entry name" value="CHROMOSOMAL REPLICATION INITIATOR PROTEIN DNAA"/>
    <property type="match status" value="1"/>
</dbReference>
<reference evidence="6 8" key="1">
    <citation type="submission" date="2016-02" db="EMBL/GenBank/DDBJ databases">
        <title>Comparison of Clostridium stercorarium subspecies using comparative genomics and transcriptomics.</title>
        <authorList>
            <person name="Schellenberg J."/>
            <person name="Thallinger G."/>
            <person name="Levin D.B."/>
            <person name="Zhang X."/>
            <person name="Alvare G."/>
            <person name="Fristensky B."/>
            <person name="Sparling R."/>
        </authorList>
    </citation>
    <scope>NUCLEOTIDE SEQUENCE [LARGE SCALE GENOMIC DNA]</scope>
    <source>
        <strain evidence="6 8">DSM 2910</strain>
    </source>
</reference>
<name>A0A1B1YDY3_THEST</name>
<sequence length="241" mass="27718">MLTSDIAACCRRLRLSRNIVEMSGKIQAVSHQEYLLKLLQSEIRHREELKKDKLLKKAGFYTIKTFESFRFDEVKLPSGVTPEYLKECEFIENKHNIVMYGNVGTGKTHLSIALGVEACKKGLEVRFFRTSALVNRLAEQKKAGTLSGFLKDLNKADLLICDEWGYVPLDRIGAQLLFEVISECYERKSVIINTNIEFSRWVNVFYDEQMTGAIIDRLLHHCHLLLFPGQSNRMREAVLNT</sequence>